<proteinExistence type="predicted"/>
<dbReference type="Proteomes" id="UP000095350">
    <property type="component" value="Unassembled WGS sequence"/>
</dbReference>
<dbReference type="Gene3D" id="1.10.287.950">
    <property type="entry name" value="Methyl-accepting chemotaxis protein"/>
    <property type="match status" value="1"/>
</dbReference>
<gene>
    <name evidence="1" type="ORF">ERS852572_03883</name>
</gene>
<dbReference type="SUPFAM" id="SSF58104">
    <property type="entry name" value="Methyl-accepting chemotaxis protein (MCP) signaling domain"/>
    <property type="match status" value="1"/>
</dbReference>
<evidence type="ECO:0000313" key="2">
    <source>
        <dbReference type="Proteomes" id="UP000095350"/>
    </source>
</evidence>
<dbReference type="EMBL" id="CYXZ01000059">
    <property type="protein sequence ID" value="CUN32331.1"/>
    <property type="molecule type" value="Genomic_DNA"/>
</dbReference>
<organism evidence="1 2">
    <name type="scientific">Roseburia intestinalis</name>
    <dbReference type="NCBI Taxonomy" id="166486"/>
    <lineage>
        <taxon>Bacteria</taxon>
        <taxon>Bacillati</taxon>
        <taxon>Bacillota</taxon>
        <taxon>Clostridia</taxon>
        <taxon>Lachnospirales</taxon>
        <taxon>Lachnospiraceae</taxon>
        <taxon>Roseburia</taxon>
    </lineage>
</organism>
<dbReference type="AlphaFoldDB" id="A0A173VYN1"/>
<evidence type="ECO:0000313" key="1">
    <source>
        <dbReference type="EMBL" id="CUN32331.1"/>
    </source>
</evidence>
<accession>A0A173VYN1</accession>
<dbReference type="STRING" id="166486.ERS852572_03883"/>
<sequence>MIIFKYEITRSEVYRRVRQCEKIKEISIEQADSMEQVEATEERIAEVVQNNSDVAQETSATSEELTAQATTLSDMVSVFKLRQ</sequence>
<reference evidence="1 2" key="1">
    <citation type="submission" date="2015-09" db="EMBL/GenBank/DDBJ databases">
        <authorList>
            <consortium name="Pathogen Informatics"/>
        </authorList>
    </citation>
    <scope>NUCLEOTIDE SEQUENCE [LARGE SCALE GENOMIC DNA]</scope>
    <source>
        <strain evidence="1 2">2789STDY5834960</strain>
    </source>
</reference>
<name>A0A173VYN1_9FIRM</name>
<dbReference type="RefSeq" id="WP_055196140.1">
    <property type="nucleotide sequence ID" value="NZ_CABIYH010000059.1"/>
</dbReference>
<protein>
    <submittedName>
        <fullName evidence="1">Methyl-accepting chemotaxis protein (MCP) signaling domain</fullName>
    </submittedName>
</protein>
<dbReference type="PaxDb" id="166486-ERS852572_03883"/>